<feature type="compositionally biased region" description="Basic and acidic residues" evidence="6">
    <location>
        <begin position="129"/>
        <end position="138"/>
    </location>
</feature>
<dbReference type="Pfam" id="PF24882">
    <property type="entry name" value="WHD_ORC2"/>
    <property type="match status" value="1"/>
</dbReference>
<evidence type="ECO:0000256" key="6">
    <source>
        <dbReference type="SAM" id="MobiDB-lite"/>
    </source>
</evidence>
<keyword evidence="4 5" id="KW-0539">Nucleus</keyword>
<evidence type="ECO:0000313" key="9">
    <source>
        <dbReference type="EMBL" id="KAK4219182.1"/>
    </source>
</evidence>
<dbReference type="Proteomes" id="UP001301769">
    <property type="component" value="Unassembled WGS sequence"/>
</dbReference>
<evidence type="ECO:0000259" key="7">
    <source>
        <dbReference type="Pfam" id="PF04084"/>
    </source>
</evidence>
<organism evidence="9 10">
    <name type="scientific">Rhypophila decipiens</name>
    <dbReference type="NCBI Taxonomy" id="261697"/>
    <lineage>
        <taxon>Eukaryota</taxon>
        <taxon>Fungi</taxon>
        <taxon>Dikarya</taxon>
        <taxon>Ascomycota</taxon>
        <taxon>Pezizomycotina</taxon>
        <taxon>Sordariomycetes</taxon>
        <taxon>Sordariomycetidae</taxon>
        <taxon>Sordariales</taxon>
        <taxon>Naviculisporaceae</taxon>
        <taxon>Rhypophila</taxon>
    </lineage>
</organism>
<feature type="region of interest" description="Disordered" evidence="6">
    <location>
        <begin position="1"/>
        <end position="228"/>
    </location>
</feature>
<dbReference type="InterPro" id="IPR007220">
    <property type="entry name" value="ORC2"/>
</dbReference>
<feature type="compositionally biased region" description="Acidic residues" evidence="6">
    <location>
        <begin position="171"/>
        <end position="194"/>
    </location>
</feature>
<feature type="compositionally biased region" description="Polar residues" evidence="6">
    <location>
        <begin position="101"/>
        <end position="122"/>
    </location>
</feature>
<dbReference type="GO" id="GO:0006260">
    <property type="term" value="P:DNA replication"/>
    <property type="evidence" value="ECO:0007669"/>
    <property type="project" value="UniProtKB-UniRule"/>
</dbReference>
<comment type="subcellular location">
    <subcellularLocation>
        <location evidence="1 5">Nucleus</location>
    </subcellularLocation>
</comment>
<reference evidence="9" key="1">
    <citation type="journal article" date="2023" name="Mol. Phylogenet. Evol.">
        <title>Genome-scale phylogeny and comparative genomics of the fungal order Sordariales.</title>
        <authorList>
            <person name="Hensen N."/>
            <person name="Bonometti L."/>
            <person name="Westerberg I."/>
            <person name="Brannstrom I.O."/>
            <person name="Guillou S."/>
            <person name="Cros-Aarteil S."/>
            <person name="Calhoun S."/>
            <person name="Haridas S."/>
            <person name="Kuo A."/>
            <person name="Mondo S."/>
            <person name="Pangilinan J."/>
            <person name="Riley R."/>
            <person name="LaButti K."/>
            <person name="Andreopoulos B."/>
            <person name="Lipzen A."/>
            <person name="Chen C."/>
            <person name="Yan M."/>
            <person name="Daum C."/>
            <person name="Ng V."/>
            <person name="Clum A."/>
            <person name="Steindorff A."/>
            <person name="Ohm R.A."/>
            <person name="Martin F."/>
            <person name="Silar P."/>
            <person name="Natvig D.O."/>
            <person name="Lalanne C."/>
            <person name="Gautier V."/>
            <person name="Ament-Velasquez S.L."/>
            <person name="Kruys A."/>
            <person name="Hutchinson M.I."/>
            <person name="Powell A.J."/>
            <person name="Barry K."/>
            <person name="Miller A.N."/>
            <person name="Grigoriev I.V."/>
            <person name="Debuchy R."/>
            <person name="Gladieux P."/>
            <person name="Hiltunen Thoren M."/>
            <person name="Johannesson H."/>
        </authorList>
    </citation>
    <scope>NUCLEOTIDE SEQUENCE</scope>
    <source>
        <strain evidence="9">PSN293</strain>
    </source>
</reference>
<accession>A0AAN6YM34</accession>
<dbReference type="AlphaFoldDB" id="A0AAN6YM34"/>
<dbReference type="PANTHER" id="PTHR14052">
    <property type="entry name" value="ORIGIN RECOGNITION COMPLEX SUBUNIT 2"/>
    <property type="match status" value="1"/>
</dbReference>
<evidence type="ECO:0000256" key="2">
    <source>
        <dbReference type="ARBA" id="ARBA00007421"/>
    </source>
</evidence>
<comment type="function">
    <text evidence="5">Component of the origin recognition complex (ORC) that binds origins of replication. DNA-binding is ATP-dependent. ORC is required to assemble the pre-replication complex necessary to initiate DNA replication.</text>
</comment>
<evidence type="ECO:0000256" key="3">
    <source>
        <dbReference type="ARBA" id="ARBA00022705"/>
    </source>
</evidence>
<dbReference type="GO" id="GO:0005664">
    <property type="term" value="C:nuclear origin of replication recognition complex"/>
    <property type="evidence" value="ECO:0007669"/>
    <property type="project" value="UniProtKB-UniRule"/>
</dbReference>
<protein>
    <recommendedName>
        <fullName evidence="5">Origin recognition complex subunit 2</fullName>
    </recommendedName>
</protein>
<reference evidence="9" key="2">
    <citation type="submission" date="2023-05" db="EMBL/GenBank/DDBJ databases">
        <authorList>
            <consortium name="Lawrence Berkeley National Laboratory"/>
            <person name="Steindorff A."/>
            <person name="Hensen N."/>
            <person name="Bonometti L."/>
            <person name="Westerberg I."/>
            <person name="Brannstrom I.O."/>
            <person name="Guillou S."/>
            <person name="Cros-Aarteil S."/>
            <person name="Calhoun S."/>
            <person name="Haridas S."/>
            <person name="Kuo A."/>
            <person name="Mondo S."/>
            <person name="Pangilinan J."/>
            <person name="Riley R."/>
            <person name="Labutti K."/>
            <person name="Andreopoulos B."/>
            <person name="Lipzen A."/>
            <person name="Chen C."/>
            <person name="Yanf M."/>
            <person name="Daum C."/>
            <person name="Ng V."/>
            <person name="Clum A."/>
            <person name="Ohm R."/>
            <person name="Martin F."/>
            <person name="Silar P."/>
            <person name="Natvig D."/>
            <person name="Lalanne C."/>
            <person name="Gautier V."/>
            <person name="Ament-Velasquez S.L."/>
            <person name="Kruys A."/>
            <person name="Hutchinson M.I."/>
            <person name="Powell A.J."/>
            <person name="Barry K."/>
            <person name="Miller A.N."/>
            <person name="Grigoriev I.V."/>
            <person name="Debuchy R."/>
            <person name="Gladieux P."/>
            <person name="Thoren M.H."/>
            <person name="Johannesson H."/>
        </authorList>
    </citation>
    <scope>NUCLEOTIDE SEQUENCE</scope>
    <source>
        <strain evidence="9">PSN293</strain>
    </source>
</reference>
<evidence type="ECO:0000256" key="4">
    <source>
        <dbReference type="ARBA" id="ARBA00023242"/>
    </source>
</evidence>
<dbReference type="Pfam" id="PF04084">
    <property type="entry name" value="RecA-like_ORC2"/>
    <property type="match status" value="1"/>
</dbReference>
<comment type="subunit">
    <text evidence="5">Component of the origin recognition complex (ORC).</text>
</comment>
<dbReference type="InterPro" id="IPR056773">
    <property type="entry name" value="WHD_ORC2"/>
</dbReference>
<comment type="caution">
    <text evidence="9">The sequence shown here is derived from an EMBL/GenBank/DDBJ whole genome shotgun (WGS) entry which is preliminary data.</text>
</comment>
<keyword evidence="3 5" id="KW-0235">DNA replication</keyword>
<evidence type="ECO:0000256" key="5">
    <source>
        <dbReference type="RuleBase" id="RU368084"/>
    </source>
</evidence>
<feature type="compositionally biased region" description="Acidic residues" evidence="6">
    <location>
        <begin position="50"/>
        <end position="59"/>
    </location>
</feature>
<dbReference type="GO" id="GO:0003688">
    <property type="term" value="F:DNA replication origin binding"/>
    <property type="evidence" value="ECO:0007669"/>
    <property type="project" value="UniProtKB-UniRule"/>
</dbReference>
<keyword evidence="10" id="KW-1185">Reference proteome</keyword>
<evidence type="ECO:0000256" key="1">
    <source>
        <dbReference type="ARBA" id="ARBA00004123"/>
    </source>
</evidence>
<dbReference type="EMBL" id="MU858049">
    <property type="protein sequence ID" value="KAK4219182.1"/>
    <property type="molecule type" value="Genomic_DNA"/>
</dbReference>
<gene>
    <name evidence="9" type="ORF">QBC37DRAFT_410468</name>
</gene>
<evidence type="ECO:0000313" key="10">
    <source>
        <dbReference type="Proteomes" id="UP001301769"/>
    </source>
</evidence>
<comment type="similarity">
    <text evidence="2 5">Belongs to the ORC2 family.</text>
</comment>
<proteinExistence type="inferred from homology"/>
<dbReference type="InterPro" id="IPR056772">
    <property type="entry name" value="RecA-like_ORC2"/>
</dbReference>
<feature type="domain" description="Origin recognition complex subunit 2 RecA-like" evidence="7">
    <location>
        <begin position="274"/>
        <end position="444"/>
    </location>
</feature>
<sequence length="589" mass="66037">MARRTAKKGAVQTSSPKKRPVPVDIYEIPDDDDVPVRKRTRTSLRKIEVVEEEEEQDEEKEQHTRNGAKTNLRGGESEPIPKPKRRGRQPREVLSEAPNGKVSTPTSARQKKTATQTPSKNRLNGVDTPSRRNMADRSARRKSARALIDRVVEGALSDDDEGDGIAREIYESSEDEDEEPQQQEEPESADEEAEVAPTPSKRRGRPPGSGKRQQQQKRSPTPPADLPAYERYFYQNKPGRAKTSNNTLSSLDLLTHDEYFSVLRQTQDHHAQNIRFLESLHAESFPQWYFELSQGFTVCLYGYGSKRRLMHQFATYISTKQKQPSQSQKIVIINGFIRTLTIREILSTVSSAVDPTQKLPSSNPQVMIQHLIRLLNSQPPETSISLFINSIDAPPLRKPATQSILSQLSSHPKVKTVVSTDTSDFPLLWDSGLRSSFNFTFHDCTTFFPLAGTATAPGGGEIDVVDEVHELLGRMARRAGGKDGVSFVLRSLPENAKSLFKLLVTEVLVAMDDDDGSADAQGAAVEYRMMYNKAVEEFICSSEMAFRTLLKEFHDHQIIESSKDSLGTELLALPFRKDELESILEDLMA</sequence>
<name>A0AAN6YM34_9PEZI</name>
<evidence type="ECO:0000259" key="8">
    <source>
        <dbReference type="Pfam" id="PF24882"/>
    </source>
</evidence>
<dbReference type="PANTHER" id="PTHR14052:SF0">
    <property type="entry name" value="ORIGIN RECOGNITION COMPLEX SUBUNIT 2"/>
    <property type="match status" value="1"/>
</dbReference>
<feature type="compositionally biased region" description="Low complexity" evidence="6">
    <location>
        <begin position="206"/>
        <end position="219"/>
    </location>
</feature>
<feature type="domain" description="Origin recognition complex subunit 2 winged-helix" evidence="8">
    <location>
        <begin position="519"/>
        <end position="579"/>
    </location>
</feature>